<keyword evidence="1" id="KW-0812">Transmembrane</keyword>
<dbReference type="NCBIfam" id="NF041797">
    <property type="entry name" value="Ced_CedA1"/>
    <property type="match status" value="1"/>
</dbReference>
<keyword evidence="3" id="KW-1185">Reference proteome</keyword>
<sequence>MMNIIEFINSLTIKVMSIAWGLFLLTWSIGWLLKGSPIPFMRVKRAGQDLIEDAVWAAFWLALGSSIFALVSYIVSSVASPPPVIYNGTA</sequence>
<comment type="caution">
    <text evidence="2">The sequence shown here is derived from an EMBL/GenBank/DDBJ whole genome shotgun (WGS) entry which is preliminary data.</text>
</comment>
<dbReference type="AlphaFoldDB" id="A0A211YQJ8"/>
<proteinExistence type="predicted"/>
<evidence type="ECO:0000313" key="3">
    <source>
        <dbReference type="Proteomes" id="UP000196694"/>
    </source>
</evidence>
<feature type="transmembrane region" description="Helical" evidence="1">
    <location>
        <begin position="12"/>
        <end position="33"/>
    </location>
</feature>
<organism evidence="2 3">
    <name type="scientific">Pyrodictium delaneyi</name>
    <dbReference type="NCBI Taxonomy" id="1273541"/>
    <lineage>
        <taxon>Archaea</taxon>
        <taxon>Thermoproteota</taxon>
        <taxon>Thermoprotei</taxon>
        <taxon>Desulfurococcales</taxon>
        <taxon>Pyrodictiaceae</taxon>
        <taxon>Pyrodictium</taxon>
    </lineage>
</organism>
<dbReference type="EMBL" id="NCQP01000001">
    <property type="protein sequence ID" value="OWJ55335.1"/>
    <property type="molecule type" value="Genomic_DNA"/>
</dbReference>
<protein>
    <submittedName>
        <fullName evidence="2">Uncharacterized protein</fullName>
    </submittedName>
</protein>
<keyword evidence="1" id="KW-0472">Membrane</keyword>
<keyword evidence="1" id="KW-1133">Transmembrane helix</keyword>
<dbReference type="InterPro" id="IPR049689">
    <property type="entry name" value="CedA1_arc"/>
</dbReference>
<feature type="transmembrane region" description="Helical" evidence="1">
    <location>
        <begin position="54"/>
        <end position="75"/>
    </location>
</feature>
<dbReference type="Proteomes" id="UP000196694">
    <property type="component" value="Unassembled WGS sequence"/>
</dbReference>
<name>A0A211YQJ8_9CREN</name>
<gene>
    <name evidence="2" type="ORF">Pdsh_00480</name>
</gene>
<evidence type="ECO:0000313" key="2">
    <source>
        <dbReference type="EMBL" id="OWJ55335.1"/>
    </source>
</evidence>
<accession>A0A211YQJ8</accession>
<reference evidence="2 3" key="1">
    <citation type="submission" date="2017-05" db="EMBL/GenBank/DDBJ databases">
        <title>The draft genome of the hyperthermophilic archaeon 'Pyrodictium delaneyi strain Hulk', an iron and nitrate reducer, reveals the capacity for sulfate reduction.</title>
        <authorList>
            <person name="Demey L.M."/>
            <person name="Miller C."/>
            <person name="Manzella M."/>
            <person name="Reguera G."/>
            <person name="Kashefi K."/>
        </authorList>
    </citation>
    <scope>NUCLEOTIDE SEQUENCE [LARGE SCALE GENOMIC DNA]</scope>
    <source>
        <strain evidence="2 3">Hulk</strain>
    </source>
</reference>
<evidence type="ECO:0000256" key="1">
    <source>
        <dbReference type="SAM" id="Phobius"/>
    </source>
</evidence>